<dbReference type="OrthoDB" id="3445328at2"/>
<evidence type="ECO:0000313" key="1">
    <source>
        <dbReference type="EMBL" id="MBE1598947.1"/>
    </source>
</evidence>
<dbReference type="InterPro" id="IPR013320">
    <property type="entry name" value="ConA-like_dom_sf"/>
</dbReference>
<dbReference type="Pfam" id="PF13385">
    <property type="entry name" value="Laminin_G_3"/>
    <property type="match status" value="1"/>
</dbReference>
<dbReference type="RefSeq" id="WP_046914928.1">
    <property type="nucleotide sequence ID" value="NZ_JADBGF010000001.1"/>
</dbReference>
<dbReference type="Gene3D" id="2.60.120.200">
    <property type="match status" value="1"/>
</dbReference>
<proteinExistence type="predicted"/>
<evidence type="ECO:0000313" key="2">
    <source>
        <dbReference type="Proteomes" id="UP000629287"/>
    </source>
</evidence>
<gene>
    <name evidence="1" type="ORF">H4687_005076</name>
</gene>
<dbReference type="AlphaFoldDB" id="A0A8I0P7H4"/>
<keyword evidence="2" id="KW-1185">Reference proteome</keyword>
<dbReference type="EMBL" id="JADBGF010000001">
    <property type="protein sequence ID" value="MBE1598947.1"/>
    <property type="molecule type" value="Genomic_DNA"/>
</dbReference>
<dbReference type="GeneID" id="86829634"/>
<name>A0A8I0P7H4_9ACTN</name>
<dbReference type="Proteomes" id="UP000629287">
    <property type="component" value="Unassembled WGS sequence"/>
</dbReference>
<accession>A0A8I0P7H4</accession>
<organism evidence="1 2">
    <name type="scientific">Streptomyces stelliscabiei</name>
    <dbReference type="NCBI Taxonomy" id="146820"/>
    <lineage>
        <taxon>Bacteria</taxon>
        <taxon>Bacillati</taxon>
        <taxon>Actinomycetota</taxon>
        <taxon>Actinomycetes</taxon>
        <taxon>Kitasatosporales</taxon>
        <taxon>Streptomycetaceae</taxon>
        <taxon>Streptomyces</taxon>
    </lineage>
</organism>
<comment type="caution">
    <text evidence="1">The sequence shown here is derived from an EMBL/GenBank/DDBJ whole genome shotgun (WGS) entry which is preliminary data.</text>
</comment>
<reference evidence="1 2" key="1">
    <citation type="submission" date="2020-10" db="EMBL/GenBank/DDBJ databases">
        <title>Sequencing the genomes of 1000 actinobacteria strains.</title>
        <authorList>
            <person name="Klenk H.-P."/>
        </authorList>
    </citation>
    <scope>NUCLEOTIDE SEQUENCE [LARGE SCALE GENOMIC DNA]</scope>
    <source>
        <strain evidence="1 2">DSM 41803</strain>
    </source>
</reference>
<sequence length="825" mass="87513">MPLLVEMGWGGLVQAPTTITWTDITTRVDEVQGVSITRGASDELSETQVGTATLFLDNQDGALTPGNASSAYYPYVRKLAPIRVSAAVMPTLSGSAPYPMAMLGDTFDDGRVNSTLWTTNTGSAGQETAEGRLRITIAPGVDTNFTSVRQWTLAASKVTAKLTTVPAANGSSNCAASMWVLSTTSGTRIGWRYDALTGVLAAMSQVGFSDGTPTNLTYSAIDHAWLRVRESAGTVYWETSGDGFIWTTRRTLATPAWVTSQQHALDFPTTRTGGTSGYIEWDLIGAEIRPRFWGVVNEWPVRWKGLGSKVVITCSDMLKRLSSAPALRSVYAEEILHQDTAGIPGTLSAYYPLSEPADSTAAGDISGGSCGALALTQVSSGGTLEFGGEGLPETGEGAPTFTPASSSAGKYLVADLGSVFEAASGANQMIFECWIKTSTVSRAILGFYSAGLDNQVVLTVNSSGNLAMEYTDTGSALTVFNSTAAVADGAWHHVMLDMIGVSGNKSLRVDGALAAITLANPPAMSGIRFLNVGGFRGSRLFSGQIAHVAVTHAGTSDITTMEALRYEAGTTAFAGEDADVRVERLARYGGVNSVTVWGSTFDPIASQGAAGSNALVRMREVEATEAAKLFAERDWYGLALQSRDIRYNPSPASEVFTISYADLDTDEVEASDDDQKMVNIVEASRPGGATQRVTAPASVLVYGEKPQQLNVLKTSDLSVLDAAAWLVSRYADPPTELREVPVEAFTMSTYLDILDADIGSYFSVTDLPAQAPASSMRVTVEGYTEVIKDTSHKIQFHTSKSATDSVWVLDDAVYSVLGSTTRLAY</sequence>
<protein>
    <recommendedName>
        <fullName evidence="3">Laminin G domain-containing protein</fullName>
    </recommendedName>
</protein>
<dbReference type="SUPFAM" id="SSF49899">
    <property type="entry name" value="Concanavalin A-like lectins/glucanases"/>
    <property type="match status" value="1"/>
</dbReference>
<evidence type="ECO:0008006" key="3">
    <source>
        <dbReference type="Google" id="ProtNLM"/>
    </source>
</evidence>